<reference evidence="2" key="1">
    <citation type="journal article" date="2021" name="IMA Fungus">
        <title>Genomic characterization of three marine fungi, including Emericellopsis atlantica sp. nov. with signatures of a generalist lifestyle and marine biomass degradation.</title>
        <authorList>
            <person name="Hagestad O.C."/>
            <person name="Hou L."/>
            <person name="Andersen J.H."/>
            <person name="Hansen E.H."/>
            <person name="Altermark B."/>
            <person name="Li C."/>
            <person name="Kuhnert E."/>
            <person name="Cox R.J."/>
            <person name="Crous P.W."/>
            <person name="Spatafora J.W."/>
            <person name="Lail K."/>
            <person name="Amirebrahimi M."/>
            <person name="Lipzen A."/>
            <person name="Pangilinan J."/>
            <person name="Andreopoulos W."/>
            <person name="Hayes R.D."/>
            <person name="Ng V."/>
            <person name="Grigoriev I.V."/>
            <person name="Jackson S.A."/>
            <person name="Sutton T.D.S."/>
            <person name="Dobson A.D.W."/>
            <person name="Rama T."/>
        </authorList>
    </citation>
    <scope>NUCLEOTIDE SEQUENCE</scope>
    <source>
        <strain evidence="2">TRa3180A</strain>
    </source>
</reference>
<dbReference type="EMBL" id="MU253907">
    <property type="protein sequence ID" value="KAG9244421.1"/>
    <property type="molecule type" value="Genomic_DNA"/>
</dbReference>
<feature type="region of interest" description="Disordered" evidence="1">
    <location>
        <begin position="1"/>
        <end position="200"/>
    </location>
</feature>
<feature type="compositionally biased region" description="Polar residues" evidence="1">
    <location>
        <begin position="172"/>
        <end position="184"/>
    </location>
</feature>
<proteinExistence type="predicted"/>
<dbReference type="Proteomes" id="UP000887226">
    <property type="component" value="Unassembled WGS sequence"/>
</dbReference>
<feature type="region of interest" description="Disordered" evidence="1">
    <location>
        <begin position="242"/>
        <end position="296"/>
    </location>
</feature>
<comment type="caution">
    <text evidence="2">The sequence shown here is derived from an EMBL/GenBank/DDBJ whole genome shotgun (WGS) entry which is preliminary data.</text>
</comment>
<sequence length="623" mass="69385">MFDIAWSDPAAETVGQRRARKENGVEKPYESTRRGSIKTTSSSNSSQAASTSKDKLGRGEGWGFFGVSKKMDKGKEKEKSIRSSKSTSPSERKPGAGTPSMTILTSRTDREQEIPLRMTKSRANESRPNERSRSRAELEHLEQQEKEYLESVQSHPTPIESVFSIPTFRSGPESSWGGSVSEMGSSKNNQSSPSRSYKGRSYLASNKSYYDDLNTVKNHPSEARFSIGEDDESVYRINHDHRFPQAPTSSRAPSSTGAPSSSARSFSRMKGQMSSQLSASGQNLRPPPKKNLPEIPRPENSAIRLRLRRMETASPKIILQRLVEEWDEGEDEAIYNELEFEKQLWMLVGLTYSRRDASFAQSTGMKSPLEPCNVLSLYDNNACASMLSTMYPIGSKTHHLSMHPPSSIEQTSHLHTLIVTIVTTTLPYAPSTFTTISSLRLPMIVPASSIPSMLGECHRVLNNGGTLQLTVIDPLPIATTMGPKMRVWLEDHLLLKLETQFRCLKPGKLMPIWLADAGFRTAPRFDNQGATVCATETSSKTSPVRTGFSFRAIGRGEGGYRGSSRAKDQVDMLASTVGRMLWKEIYGPYVGGQIWWWEDEHVVDECYNMGTKWDVTIIEAIKS</sequence>
<dbReference type="AlphaFoldDB" id="A0A9P7Z342"/>
<feature type="compositionally biased region" description="Low complexity" evidence="1">
    <location>
        <begin position="39"/>
        <end position="51"/>
    </location>
</feature>
<name>A0A9P7Z342_9HELO</name>
<evidence type="ECO:0008006" key="4">
    <source>
        <dbReference type="Google" id="ProtNLM"/>
    </source>
</evidence>
<dbReference type="OrthoDB" id="3902588at2759"/>
<feature type="compositionally biased region" description="Low complexity" evidence="1">
    <location>
        <begin position="185"/>
        <end position="196"/>
    </location>
</feature>
<feature type="compositionally biased region" description="Basic and acidic residues" evidence="1">
    <location>
        <begin position="21"/>
        <end position="33"/>
    </location>
</feature>
<evidence type="ECO:0000256" key="1">
    <source>
        <dbReference type="SAM" id="MobiDB-lite"/>
    </source>
</evidence>
<feature type="compositionally biased region" description="Low complexity" evidence="1">
    <location>
        <begin position="246"/>
        <end position="268"/>
    </location>
</feature>
<protein>
    <recommendedName>
        <fullName evidence="4">Methyltransferase type 11 domain-containing protein</fullName>
    </recommendedName>
</protein>
<feature type="compositionally biased region" description="Polar residues" evidence="1">
    <location>
        <begin position="272"/>
        <end position="283"/>
    </location>
</feature>
<evidence type="ECO:0000313" key="3">
    <source>
        <dbReference type="Proteomes" id="UP000887226"/>
    </source>
</evidence>
<keyword evidence="3" id="KW-1185">Reference proteome</keyword>
<evidence type="ECO:0000313" key="2">
    <source>
        <dbReference type="EMBL" id="KAG9244421.1"/>
    </source>
</evidence>
<accession>A0A9P7Z342</accession>
<feature type="compositionally biased region" description="Basic and acidic residues" evidence="1">
    <location>
        <begin position="69"/>
        <end position="81"/>
    </location>
</feature>
<feature type="compositionally biased region" description="Basic and acidic residues" evidence="1">
    <location>
        <begin position="122"/>
        <end position="149"/>
    </location>
</feature>
<gene>
    <name evidence="2" type="ORF">BJ878DRAFT_550486</name>
</gene>
<organism evidence="2 3">
    <name type="scientific">Calycina marina</name>
    <dbReference type="NCBI Taxonomy" id="1763456"/>
    <lineage>
        <taxon>Eukaryota</taxon>
        <taxon>Fungi</taxon>
        <taxon>Dikarya</taxon>
        <taxon>Ascomycota</taxon>
        <taxon>Pezizomycotina</taxon>
        <taxon>Leotiomycetes</taxon>
        <taxon>Helotiales</taxon>
        <taxon>Pezizellaceae</taxon>
        <taxon>Calycina</taxon>
    </lineage>
</organism>